<name>A0ACA9KXD8_9GLOM</name>
<sequence>MPPFNSVKPATKPHVTISGGNRANFLSSWFFLWVFRMLKLSRTYNLCDDNLNLQDSERAKTVGDKLEGYWRLEYDNRNSRKPSIRRALLSSFGVSYAFLGIYKLIGAIFLFLGSYYLVNRLIKYVESENDSTPESYASGHIFALGLFLCALLSSIFINQVMSESTRIGVQVRAALMVLIYRKSLQLSSVGGNIGNIGALGSFDRLDEFLMKQEMELFKQGDELIEEDPALRIYFNDADFKYEGSSDQALKFLNLKVKEGEVIAIVGDVGAGKSSILSAIIGHIRKENGVRKIRGSISYVPHDAWLLNTTLKDNILFGNAFDAKRYKEVLHVCALNRDLELLSYGDLTEIGDRGVNLSLGQRQRFLSECSHIMVMKNGVCIEEGTYDELIDRDVNFASLISECMEIEDPDQIYELTNEIRLEPVLREENEIPEELENVIVEGSKSVSSTYHNNHNNVVFANGQTINRIIEQNLHTIQNANINERTITKIIENNQHSVLGGAGKDRAMGLTVNREYNATARAVERNQLTIHSFKGLEDISMIGSNLRRRKPKILQVYIDYFRKSTGITVTLLMILTFCFVAAVKIFSGIYNCLMVTILIGVFARGVFFAWVVMRKSQSMHNRTFLGLEERFKVLDADSKPPIFAHLSASLEGLASIRVYNAQTRFDSMNLERIDANNKALFAMMQVKFWQSLYIDIMASIFVYTTALFVIVFYNKSISPSTAGLAVANAMQLLIFGQWMVHSGRDVATNMDSVQQLLYFREGIPSEASNIVESNRPPSDWGERGEIEFKHVTLRYNIYGVAVLRNISFHIRPREKVGIVGKTGSGKSTLLISLLRIVESTEGQIYIDNLDISTIGLRDLRNKIAIIPQEPVIFAGTIRSNLDPFNKCTDDEIWAALKEVHLQDKVKSMHDKLNTQVLENGKNFSLGQRQLFCIARALLKKTNILVLDEATSAVDPQTDLIIRETIKKNFEDHTILTIAHRLNTIMEADRILCLDEGRVIEFDEPGHLLDNPEGFFYNLVARMGPETAEKLRNMAGIYGSRTSSNDRSTGGIRNLSISTNEPISEDSQETVITPPPTPINQYPHRTHMPPSLGEVFQRLSESNPSSTHNDKNDVK</sequence>
<evidence type="ECO:0000313" key="2">
    <source>
        <dbReference type="Proteomes" id="UP000789525"/>
    </source>
</evidence>
<reference evidence="1" key="1">
    <citation type="submission" date="2021-06" db="EMBL/GenBank/DDBJ databases">
        <authorList>
            <person name="Kallberg Y."/>
            <person name="Tangrot J."/>
            <person name="Rosling A."/>
        </authorList>
    </citation>
    <scope>NUCLEOTIDE SEQUENCE</scope>
    <source>
        <strain evidence="1">CL356</strain>
    </source>
</reference>
<dbReference type="EMBL" id="CAJVPT010003593">
    <property type="protein sequence ID" value="CAG8497665.1"/>
    <property type="molecule type" value="Genomic_DNA"/>
</dbReference>
<comment type="caution">
    <text evidence="1">The sequence shown here is derived from an EMBL/GenBank/DDBJ whole genome shotgun (WGS) entry which is preliminary data.</text>
</comment>
<proteinExistence type="predicted"/>
<evidence type="ECO:0000313" key="1">
    <source>
        <dbReference type="EMBL" id="CAG8497665.1"/>
    </source>
</evidence>
<protein>
    <submittedName>
        <fullName evidence="1">15547_t:CDS:1</fullName>
    </submittedName>
</protein>
<keyword evidence="2" id="KW-1185">Reference proteome</keyword>
<gene>
    <name evidence="1" type="ORF">ACOLOM_LOCUS2656</name>
</gene>
<dbReference type="Proteomes" id="UP000789525">
    <property type="component" value="Unassembled WGS sequence"/>
</dbReference>
<accession>A0ACA9KXD8</accession>
<organism evidence="1 2">
    <name type="scientific">Acaulospora colombiana</name>
    <dbReference type="NCBI Taxonomy" id="27376"/>
    <lineage>
        <taxon>Eukaryota</taxon>
        <taxon>Fungi</taxon>
        <taxon>Fungi incertae sedis</taxon>
        <taxon>Mucoromycota</taxon>
        <taxon>Glomeromycotina</taxon>
        <taxon>Glomeromycetes</taxon>
        <taxon>Diversisporales</taxon>
        <taxon>Acaulosporaceae</taxon>
        <taxon>Acaulospora</taxon>
    </lineage>
</organism>